<protein>
    <submittedName>
        <fullName evidence="1">Uncharacterized protein</fullName>
    </submittedName>
</protein>
<keyword evidence="2" id="KW-1185">Reference proteome</keyword>
<dbReference type="RefSeq" id="WP_274687722.1">
    <property type="nucleotide sequence ID" value="NZ_JAPMOU010000004.1"/>
</dbReference>
<dbReference type="Proteomes" id="UP001528823">
    <property type="component" value="Unassembled WGS sequence"/>
</dbReference>
<name>A0ABT5U4S3_9GAMM</name>
<evidence type="ECO:0000313" key="1">
    <source>
        <dbReference type="EMBL" id="MDE1461358.1"/>
    </source>
</evidence>
<organism evidence="1 2">
    <name type="scientific">Spartinivicinus poritis</name>
    <dbReference type="NCBI Taxonomy" id="2994640"/>
    <lineage>
        <taxon>Bacteria</taxon>
        <taxon>Pseudomonadati</taxon>
        <taxon>Pseudomonadota</taxon>
        <taxon>Gammaproteobacteria</taxon>
        <taxon>Oceanospirillales</taxon>
        <taxon>Zooshikellaceae</taxon>
        <taxon>Spartinivicinus</taxon>
    </lineage>
</organism>
<proteinExistence type="predicted"/>
<comment type="caution">
    <text evidence="1">The sequence shown here is derived from an EMBL/GenBank/DDBJ whole genome shotgun (WGS) entry which is preliminary data.</text>
</comment>
<accession>A0ABT5U4S3</accession>
<gene>
    <name evidence="1" type="ORF">ORQ98_05200</name>
</gene>
<evidence type="ECO:0000313" key="2">
    <source>
        <dbReference type="Proteomes" id="UP001528823"/>
    </source>
</evidence>
<dbReference type="EMBL" id="JAPMOU010000004">
    <property type="protein sequence ID" value="MDE1461358.1"/>
    <property type="molecule type" value="Genomic_DNA"/>
</dbReference>
<sequence>MNENSSTVFERKKCNIEYLVIQLIQGEKFNATNRLKSELIALKLKGKLREDIPIEWALSMIDSVITVAKNCLNTGSFELEVVESLTLNCIYSMLINENRSD</sequence>
<reference evidence="1 2" key="1">
    <citation type="submission" date="2022-11" db="EMBL/GenBank/DDBJ databases">
        <title>Spartinivicinus poritis sp. nov., isolated from scleractinian coral Porites lutea.</title>
        <authorList>
            <person name="Zhang G."/>
            <person name="Cai L."/>
            <person name="Wei Q."/>
        </authorList>
    </citation>
    <scope>NUCLEOTIDE SEQUENCE [LARGE SCALE GENOMIC DNA]</scope>
    <source>
        <strain evidence="1 2">A2-2</strain>
    </source>
</reference>